<proteinExistence type="predicted"/>
<organism evidence="1 2">
    <name type="scientific">Amycolatopsis mongoliensis</name>
    <dbReference type="NCBI Taxonomy" id="715475"/>
    <lineage>
        <taxon>Bacteria</taxon>
        <taxon>Bacillati</taxon>
        <taxon>Actinomycetota</taxon>
        <taxon>Actinomycetes</taxon>
        <taxon>Pseudonocardiales</taxon>
        <taxon>Pseudonocardiaceae</taxon>
        <taxon>Amycolatopsis</taxon>
    </lineage>
</organism>
<name>A0A9Y2JNF8_9PSEU</name>
<sequence length="56" mass="5900">MARGEVPTGMVDLSAIPLAELRRSDVPALLLSLRQLAGRAGCSRTGVLQNQAPDAR</sequence>
<dbReference type="RefSeq" id="WP_285997128.1">
    <property type="nucleotide sequence ID" value="NZ_CP127295.1"/>
</dbReference>
<dbReference type="Proteomes" id="UP001239397">
    <property type="component" value="Chromosome"/>
</dbReference>
<dbReference type="EMBL" id="CP127295">
    <property type="protein sequence ID" value="WIY00666.1"/>
    <property type="molecule type" value="Genomic_DNA"/>
</dbReference>
<gene>
    <name evidence="1" type="ORF">QRX60_42520</name>
</gene>
<keyword evidence="2" id="KW-1185">Reference proteome</keyword>
<protein>
    <submittedName>
        <fullName evidence="1">Uncharacterized protein</fullName>
    </submittedName>
</protein>
<reference evidence="1 2" key="1">
    <citation type="submission" date="2023-06" db="EMBL/GenBank/DDBJ databases">
        <authorList>
            <person name="Oyuntsetseg B."/>
            <person name="Kim S.B."/>
        </authorList>
    </citation>
    <scope>NUCLEOTIDE SEQUENCE [LARGE SCALE GENOMIC DNA]</scope>
    <source>
        <strain evidence="1 2">4-36</strain>
    </source>
</reference>
<accession>A0A9Y2JNF8</accession>
<dbReference type="AlphaFoldDB" id="A0A9Y2JNF8"/>
<dbReference type="KEGG" id="amog:QRX60_42520"/>
<evidence type="ECO:0000313" key="1">
    <source>
        <dbReference type="EMBL" id="WIY00666.1"/>
    </source>
</evidence>
<evidence type="ECO:0000313" key="2">
    <source>
        <dbReference type="Proteomes" id="UP001239397"/>
    </source>
</evidence>